<evidence type="ECO:0000313" key="2">
    <source>
        <dbReference type="EMBL" id="AFC23393.1"/>
    </source>
</evidence>
<dbReference type="RefSeq" id="WP_014373637.1">
    <property type="nucleotide sequence ID" value="NC_016940.1"/>
</dbReference>
<sequence>MKKEVNTDLARVWALSPNLMKEVYYRTKANDIALVREHIRLCHETFGLKKYYITDIRLLKSASREAREYMRNHSGAAAAAIIVGGGLSKMVGNMYMSFSKPLYPTRIFRDEKKAIAWLVEQGAEAPKNMQR</sequence>
<dbReference type="Pfam" id="PF25056">
    <property type="entry name" value="DUF7793"/>
    <property type="match status" value="1"/>
</dbReference>
<evidence type="ECO:0000259" key="1">
    <source>
        <dbReference type="Pfam" id="PF25056"/>
    </source>
</evidence>
<dbReference type="Gene3D" id="3.40.970.30">
    <property type="entry name" value="yp_829618.1 like domains"/>
    <property type="match status" value="1"/>
</dbReference>
<keyword evidence="3" id="KW-1185">Reference proteome</keyword>
<protein>
    <recommendedName>
        <fullName evidence="1">DUF7793 domain-containing protein</fullName>
    </recommendedName>
</protein>
<dbReference type="InterPro" id="IPR056695">
    <property type="entry name" value="DUF7793"/>
</dbReference>
<organism evidence="2 3">
    <name type="scientific">Saprospira grandis (strain Lewin)</name>
    <dbReference type="NCBI Taxonomy" id="984262"/>
    <lineage>
        <taxon>Bacteria</taxon>
        <taxon>Pseudomonadati</taxon>
        <taxon>Bacteroidota</taxon>
        <taxon>Saprospiria</taxon>
        <taxon>Saprospirales</taxon>
        <taxon>Saprospiraceae</taxon>
        <taxon>Saprospira</taxon>
    </lineage>
</organism>
<accession>H6L0G3</accession>
<dbReference type="OrthoDB" id="957652at2"/>
<dbReference type="Proteomes" id="UP000007519">
    <property type="component" value="Chromosome"/>
</dbReference>
<proteinExistence type="predicted"/>
<evidence type="ECO:0000313" key="3">
    <source>
        <dbReference type="Proteomes" id="UP000007519"/>
    </source>
</evidence>
<dbReference type="HOGENOM" id="CLU_153801_0_0_10"/>
<dbReference type="AlphaFoldDB" id="H6L0G3"/>
<dbReference type="eggNOG" id="ENOG5033E25">
    <property type="taxonomic scope" value="Bacteria"/>
</dbReference>
<name>H6L0G3_SAPGL</name>
<dbReference type="EMBL" id="CP002831">
    <property type="protein sequence ID" value="AFC23393.1"/>
    <property type="molecule type" value="Genomic_DNA"/>
</dbReference>
<dbReference type="KEGG" id="sgn:SGRA_0654"/>
<feature type="domain" description="DUF7793" evidence="1">
    <location>
        <begin position="48"/>
        <end position="119"/>
    </location>
</feature>
<reference evidence="2 3" key="1">
    <citation type="journal article" date="2012" name="Stand. Genomic Sci.">
        <title>Complete genome sequencing and analysis of Saprospira grandis str. Lewin, a predatory marine bacterium.</title>
        <authorList>
            <person name="Saw J.H."/>
            <person name="Yuryev A."/>
            <person name="Kanbe M."/>
            <person name="Hou S."/>
            <person name="Young A.G."/>
            <person name="Aizawa S."/>
            <person name="Alam M."/>
        </authorList>
    </citation>
    <scope>NUCLEOTIDE SEQUENCE [LARGE SCALE GENOMIC DNA]</scope>
    <source>
        <strain evidence="2 3">Lewin</strain>
    </source>
</reference>
<gene>
    <name evidence="2" type="ordered locus">SGRA_0654</name>
</gene>
<dbReference type="STRING" id="984262.SGRA_0654"/>